<evidence type="ECO:0000256" key="3">
    <source>
        <dbReference type="SAM" id="MobiDB-lite"/>
    </source>
</evidence>
<reference evidence="5" key="1">
    <citation type="submission" date="2020-10" db="EMBL/GenBank/DDBJ databases">
        <authorList>
            <person name="Gilroy R."/>
        </authorList>
    </citation>
    <scope>NUCLEOTIDE SEQUENCE</scope>
    <source>
        <strain evidence="5">21143</strain>
    </source>
</reference>
<evidence type="ECO:0000256" key="1">
    <source>
        <dbReference type="ARBA" id="ARBA00006821"/>
    </source>
</evidence>
<dbReference type="Proteomes" id="UP000886722">
    <property type="component" value="Unassembled WGS sequence"/>
</dbReference>
<gene>
    <name evidence="5" type="ORF">IAD06_04475</name>
</gene>
<dbReference type="GO" id="GO:0005975">
    <property type="term" value="P:carbohydrate metabolic process"/>
    <property type="evidence" value="ECO:0007669"/>
    <property type="project" value="InterPro"/>
</dbReference>
<dbReference type="PANTHER" id="PTHR36306:SF1">
    <property type="entry name" value="ALPHA-AMYLASE-RELATED"/>
    <property type="match status" value="1"/>
</dbReference>
<protein>
    <submittedName>
        <fullName evidence="5">Polysaccharide deacetylase family protein</fullName>
    </submittedName>
</protein>
<evidence type="ECO:0000259" key="4">
    <source>
        <dbReference type="Pfam" id="PF03065"/>
    </source>
</evidence>
<name>A0A9D1GDU8_9BACT</name>
<dbReference type="Gene3D" id="3.20.110.20">
    <property type="match status" value="1"/>
</dbReference>
<evidence type="ECO:0000313" key="5">
    <source>
        <dbReference type="EMBL" id="HIT39275.1"/>
    </source>
</evidence>
<feature type="domain" description="Glycoside hydrolase family 57 N-terminal" evidence="4">
    <location>
        <begin position="6"/>
        <end position="291"/>
    </location>
</feature>
<evidence type="ECO:0000256" key="2">
    <source>
        <dbReference type="ARBA" id="ARBA00023277"/>
    </source>
</evidence>
<proteinExistence type="inferred from homology"/>
<feature type="compositionally biased region" description="Basic residues" evidence="3">
    <location>
        <begin position="444"/>
        <end position="453"/>
    </location>
</feature>
<dbReference type="InterPro" id="IPR011330">
    <property type="entry name" value="Glyco_hydro/deAcase_b/a-brl"/>
</dbReference>
<sequence length="453" mass="52832">MKTICFYFQIHQPFRLKRYRFFDIGNDHYYYDDYNNDEIITRIAHRSYLPANQTLLEMIKNSNGKFKVAFSISGVALEQLEIYVPEFIDSMKELAKTGCVEFLSETYAHSLASLRDPDEFVLQVKEHDDKIEELFGQRPKVFRNTELIYSDEIACMVADMGFKGCITEGAKHILGWKSPNYLYCSTAVPKLKLLLKNYKMSDDITFRFSNYEWSEYPLTADKYMGWINAIPETEQVVNLFMNYETLGELQPRESGIFEFMKSLPYFAEQMGITFSTPTEVISKLKPVDSLSVSYPISWADEERDTSAWLGNLLQNEAFEKLYSVGERVRLCDDRRLKQDWHYLQTSDHFYYMCTKFLSDGAIHSHYSPYDSAYEAFTNYMNVLSDFIVRVKEQYPDTIENEELNSLITTIRNQALEIDVLKKELKIAKEERAAKKVTAQPSKPTARRAAVKKV</sequence>
<dbReference type="Pfam" id="PF03065">
    <property type="entry name" value="Glyco_hydro_57"/>
    <property type="match status" value="1"/>
</dbReference>
<dbReference type="EMBL" id="DVKT01000034">
    <property type="protein sequence ID" value="HIT39275.1"/>
    <property type="molecule type" value="Genomic_DNA"/>
</dbReference>
<dbReference type="AlphaFoldDB" id="A0A9D1GDU8"/>
<comment type="similarity">
    <text evidence="1">Belongs to the glycosyl hydrolase 57 family.</text>
</comment>
<organism evidence="5 6">
    <name type="scientific">Candidatus Caccoplasma intestinavium</name>
    <dbReference type="NCBI Taxonomy" id="2840716"/>
    <lineage>
        <taxon>Bacteria</taxon>
        <taxon>Pseudomonadati</taxon>
        <taxon>Bacteroidota</taxon>
        <taxon>Bacteroidia</taxon>
        <taxon>Bacteroidales</taxon>
        <taxon>Bacteroidaceae</taxon>
        <taxon>Bacteroidaceae incertae sedis</taxon>
        <taxon>Candidatus Caccoplasma</taxon>
    </lineage>
</organism>
<feature type="region of interest" description="Disordered" evidence="3">
    <location>
        <begin position="432"/>
        <end position="453"/>
    </location>
</feature>
<evidence type="ECO:0000313" key="6">
    <source>
        <dbReference type="Proteomes" id="UP000886722"/>
    </source>
</evidence>
<dbReference type="InterPro" id="IPR052046">
    <property type="entry name" value="GH57_Enzymes"/>
</dbReference>
<dbReference type="SUPFAM" id="SSF88713">
    <property type="entry name" value="Glycoside hydrolase/deacetylase"/>
    <property type="match status" value="1"/>
</dbReference>
<keyword evidence="2" id="KW-0119">Carbohydrate metabolism</keyword>
<dbReference type="GO" id="GO:0003824">
    <property type="term" value="F:catalytic activity"/>
    <property type="evidence" value="ECO:0007669"/>
    <property type="project" value="InterPro"/>
</dbReference>
<comment type="caution">
    <text evidence="5">The sequence shown here is derived from an EMBL/GenBank/DDBJ whole genome shotgun (WGS) entry which is preliminary data.</text>
</comment>
<reference evidence="5" key="2">
    <citation type="journal article" date="2021" name="PeerJ">
        <title>Extensive microbial diversity within the chicken gut microbiome revealed by metagenomics and culture.</title>
        <authorList>
            <person name="Gilroy R."/>
            <person name="Ravi A."/>
            <person name="Getino M."/>
            <person name="Pursley I."/>
            <person name="Horton D.L."/>
            <person name="Alikhan N.F."/>
            <person name="Baker D."/>
            <person name="Gharbi K."/>
            <person name="Hall N."/>
            <person name="Watson M."/>
            <person name="Adriaenssens E.M."/>
            <person name="Foster-Nyarko E."/>
            <person name="Jarju S."/>
            <person name="Secka A."/>
            <person name="Antonio M."/>
            <person name="Oren A."/>
            <person name="Chaudhuri R.R."/>
            <person name="La Ragione R."/>
            <person name="Hildebrand F."/>
            <person name="Pallen M.J."/>
        </authorList>
    </citation>
    <scope>NUCLEOTIDE SEQUENCE</scope>
    <source>
        <strain evidence="5">21143</strain>
    </source>
</reference>
<dbReference type="InterPro" id="IPR004300">
    <property type="entry name" value="Glyco_hydro_57_N"/>
</dbReference>
<dbReference type="PANTHER" id="PTHR36306">
    <property type="entry name" value="ALPHA-AMYLASE-RELATED-RELATED"/>
    <property type="match status" value="1"/>
</dbReference>
<accession>A0A9D1GDU8</accession>
<dbReference type="CDD" id="cd10795">
    <property type="entry name" value="GH57N_MJA1_like"/>
    <property type="match status" value="1"/>
</dbReference>